<dbReference type="AlphaFoldDB" id="A0A8J5XIT0"/>
<accession>A0A8J5XIT0</accession>
<feature type="region of interest" description="Disordered" evidence="4">
    <location>
        <begin position="313"/>
        <end position="353"/>
    </location>
</feature>
<organism evidence="6 7">
    <name type="scientific">Diacronema lutheri</name>
    <name type="common">Unicellular marine alga</name>
    <name type="synonym">Monochrysis lutheri</name>
    <dbReference type="NCBI Taxonomy" id="2081491"/>
    <lineage>
        <taxon>Eukaryota</taxon>
        <taxon>Haptista</taxon>
        <taxon>Haptophyta</taxon>
        <taxon>Pavlovophyceae</taxon>
        <taxon>Pavlovales</taxon>
        <taxon>Pavlovaceae</taxon>
        <taxon>Diacronema</taxon>
    </lineage>
</organism>
<feature type="compositionally biased region" description="Acidic residues" evidence="4">
    <location>
        <begin position="329"/>
        <end position="353"/>
    </location>
</feature>
<dbReference type="OMA" id="AYIPHFQ"/>
<gene>
    <name evidence="6" type="ORF">KFE25_000238</name>
</gene>
<evidence type="ECO:0000313" key="7">
    <source>
        <dbReference type="Proteomes" id="UP000751190"/>
    </source>
</evidence>
<keyword evidence="7" id="KW-1185">Reference proteome</keyword>
<evidence type="ECO:0000256" key="2">
    <source>
        <dbReference type="ARBA" id="ARBA00022737"/>
    </source>
</evidence>
<feature type="domain" description="TATA-binding protein interacting (TIP20)" evidence="5">
    <location>
        <begin position="1049"/>
        <end position="1207"/>
    </location>
</feature>
<dbReference type="PANTHER" id="PTHR12696">
    <property type="entry name" value="TIP120"/>
    <property type="match status" value="1"/>
</dbReference>
<dbReference type="Pfam" id="PF08623">
    <property type="entry name" value="TIP120"/>
    <property type="match status" value="1"/>
</dbReference>
<keyword evidence="3" id="KW-0833">Ubl conjugation pathway</keyword>
<dbReference type="SUPFAM" id="SSF48371">
    <property type="entry name" value="ARM repeat"/>
    <property type="match status" value="1"/>
</dbReference>
<comment type="caution">
    <text evidence="6">The sequence shown here is derived from an EMBL/GenBank/DDBJ whole genome shotgun (WGS) entry which is preliminary data.</text>
</comment>
<evidence type="ECO:0000313" key="6">
    <source>
        <dbReference type="EMBL" id="KAG8464070.1"/>
    </source>
</evidence>
<keyword evidence="2" id="KW-0677">Repeat</keyword>
<dbReference type="InterPro" id="IPR013932">
    <property type="entry name" value="TATA-bd_TIP120"/>
</dbReference>
<reference evidence="6" key="1">
    <citation type="submission" date="2021-05" db="EMBL/GenBank/DDBJ databases">
        <title>The genome of the haptophyte Pavlova lutheri (Diacronema luteri, Pavlovales) - a model for lipid biosynthesis in eukaryotic algae.</title>
        <authorList>
            <person name="Hulatt C.J."/>
            <person name="Posewitz M.C."/>
        </authorList>
    </citation>
    <scope>NUCLEOTIDE SEQUENCE</scope>
    <source>
        <strain evidence="6">NIVA-4/92</strain>
    </source>
</reference>
<dbReference type="EMBL" id="JAGTXO010000014">
    <property type="protein sequence ID" value="KAG8464070.1"/>
    <property type="molecule type" value="Genomic_DNA"/>
</dbReference>
<name>A0A8J5XIT0_DIALT</name>
<dbReference type="OrthoDB" id="6260732at2759"/>
<dbReference type="Gene3D" id="1.25.10.10">
    <property type="entry name" value="Leucine-rich Repeat Variant"/>
    <property type="match status" value="1"/>
</dbReference>
<protein>
    <recommendedName>
        <fullName evidence="5">TATA-binding protein interacting (TIP20) domain-containing protein</fullName>
    </recommendedName>
</protein>
<evidence type="ECO:0000256" key="3">
    <source>
        <dbReference type="ARBA" id="ARBA00022786"/>
    </source>
</evidence>
<feature type="compositionally biased region" description="Gly residues" evidence="4">
    <location>
        <begin position="317"/>
        <end position="328"/>
    </location>
</feature>
<evidence type="ECO:0000256" key="4">
    <source>
        <dbReference type="SAM" id="MobiDB-lite"/>
    </source>
</evidence>
<dbReference type="InterPro" id="IPR016024">
    <property type="entry name" value="ARM-type_fold"/>
</dbReference>
<dbReference type="InterPro" id="IPR011989">
    <property type="entry name" value="ARM-like"/>
</dbReference>
<dbReference type="Pfam" id="PF25782">
    <property type="entry name" value="TPR_CAND1"/>
    <property type="match status" value="1"/>
</dbReference>
<proteinExistence type="inferred from homology"/>
<dbReference type="GO" id="GO:0010265">
    <property type="term" value="P:SCF complex assembly"/>
    <property type="evidence" value="ECO:0007669"/>
    <property type="project" value="InterPro"/>
</dbReference>
<sequence length="1239" mass="131937">MSLSLILDRMASRDKDFRYMATSDLLVELQKETFKMDSESERKLCQMSIKLLSDAAGDVQGLAVKCLPLLVRKVQTAHVEEMVDRLFQMVKTGKDEERDISSIGLKTVLAEVPQSAAGTTVRGLTPRLLDGISSTSMEVTVCCLEILHDVLQHFPSLVTSDLPAIKAKLLPELASSRAAVRKRAVACVGALCGSLPEGLYAEVVDHLLAQVEAGAAGGANATLTAYIQAICALGRGSGFRLGSHVARIVQPLLRCAERSTAQGEAGMEVAEHCLQASEALVARCPDEIAPFITQLLGLGLGYIKFDPNYADDDDADGGGGGGGGGGGDDSMDFEDDGAADDDDDLGGEYSDDDDTSWKVRRAAAKLLAALISAKPDAVPDMFASLCPALLARFAEREESVKADVFATTRLLIQASGSPVAATAMLPLLRAELGRITGALRRQLAQRSMKTRFGVFVLLRELAGALPGGLAAHVGPLVPPVERALRDKASTSALRIEALGFLRLVIDSHPPTVLHQHLKLIVPAVLACVADRYYKVCAEALRVCASIARALRPNPPEPSPLALGEYVPPIYEAVSTRLGALDQDQEVKEASIITMGLMIAHVGDALGERLGAALLVLLDRLRNEITRLTAVRAFEAIATSPLNLDLGPTVAQLLTELCSYLRKSSRALRHASLLALHALTTRHARHFSAAHKAEVVRELAPTLSDADMQLAASALALCLSLVEADAKVVGPLVSEHVLPPVLTLLASPLLQSAAIAQMQALLRALVRTNASGLTFETILSQLLGVAGGAEAATGSKQRLSSIALCVAALCEGASDAQRLETVERFKKGIGNGDQQSQLLALHCLGQIGRQMDLSAQRDALLSALTATFDSPAEEVKGAGAFALGCIASGAVRTFLPVLIGQIASAQHAPHHYLLLHALKELILSADDTALQPHVSQILPLLFAQTESAPEDSVKTVVAECLGKLLAAAPAAALPELHARLRHDAAPMRAIAVTALRFAIVDASSGLDTVLPATMGDFFALLSDADLKVRHATLLTLSCVAHNRTSYLVECLPPILPLLYEETAKRAELVHQVDLGPFKHTVDDGLELRKAAYEAMDTILDSCAERLELRAFIARLAAGLTDDYDIKLLCHLVLCKMAVRPACTPALLGSLDTLCEPLRKTVVGTLKDNAVKQEIERHDELVRSGLRVSYLLAKMPGADGCVKFDEYVRMTLKQGKLQARYELIMNEVDGADDGAADPMVL</sequence>
<dbReference type="Proteomes" id="UP000751190">
    <property type="component" value="Unassembled WGS sequence"/>
</dbReference>
<comment type="similarity">
    <text evidence="1">Belongs to the CAND family.</text>
</comment>
<dbReference type="InterPro" id="IPR039852">
    <property type="entry name" value="CAND1/CAND2"/>
</dbReference>
<evidence type="ECO:0000259" key="5">
    <source>
        <dbReference type="Pfam" id="PF08623"/>
    </source>
</evidence>
<evidence type="ECO:0000256" key="1">
    <source>
        <dbReference type="ARBA" id="ARBA00007657"/>
    </source>
</evidence>